<dbReference type="Gene3D" id="1.10.10.60">
    <property type="entry name" value="Homeodomain-like"/>
    <property type="match status" value="1"/>
</dbReference>
<keyword evidence="3" id="KW-0804">Transcription</keyword>
<dbReference type="InterPro" id="IPR050204">
    <property type="entry name" value="AraC_XylS_family_regulators"/>
</dbReference>
<organism evidence="5 6">
    <name type="scientific">Marinobacter nitratireducens</name>
    <dbReference type="NCBI Taxonomy" id="1137280"/>
    <lineage>
        <taxon>Bacteria</taxon>
        <taxon>Pseudomonadati</taxon>
        <taxon>Pseudomonadota</taxon>
        <taxon>Gammaproteobacteria</taxon>
        <taxon>Pseudomonadales</taxon>
        <taxon>Marinobacteraceae</taxon>
        <taxon>Marinobacter</taxon>
    </lineage>
</organism>
<gene>
    <name evidence="5" type="ORF">D777_03309</name>
</gene>
<keyword evidence="2" id="KW-0238">DNA-binding</keyword>
<dbReference type="AlphaFoldDB" id="A0A072MZN6"/>
<dbReference type="SMART" id="SM00342">
    <property type="entry name" value="HTH_ARAC"/>
    <property type="match status" value="1"/>
</dbReference>
<dbReference type="EMBL" id="ANIE01000009">
    <property type="protein sequence ID" value="KEF30133.1"/>
    <property type="molecule type" value="Genomic_DNA"/>
</dbReference>
<keyword evidence="6" id="KW-1185">Reference proteome</keyword>
<dbReference type="STRING" id="1137280.D777_03309"/>
<dbReference type="PANTHER" id="PTHR46796:SF12">
    <property type="entry name" value="HTH-TYPE DNA-BINDING TRANSCRIPTIONAL ACTIVATOR EUTR"/>
    <property type="match status" value="1"/>
</dbReference>
<evidence type="ECO:0000259" key="4">
    <source>
        <dbReference type="PROSITE" id="PS01124"/>
    </source>
</evidence>
<sequence>MKSGEKFSWQNAESGTMLVGSDSWEARMHDKKQKTAPKKCVTATDDANEQAANLTDWNQKYDQVGSGRFYGRIDELRLGDMQVYNEHSSQTLHQQCMVREDAFWFGIPSKRDGCRINGQAVEGNDILYRPGSRAFDLVTPDRFDMLGIVIAKHDLTSAAEQQGISVKSLDCSDVPRLQLPQKTLQQISYLLGRIINSKTGSIDSHIHYDLLMIALLEVLKREQPNDSVTPSYHHRKAVVERIREHIERVSDLPLTMAELCEVGCVSRRTLQYSFESILGMSPSQFLRVSRLNRVKRLLSKDSTTSVSDAAAFNGFYHLSQFAADYKQLFGELPSQTLARHTG</sequence>
<dbReference type="GO" id="GO:0003700">
    <property type="term" value="F:DNA-binding transcription factor activity"/>
    <property type="evidence" value="ECO:0007669"/>
    <property type="project" value="InterPro"/>
</dbReference>
<feature type="domain" description="HTH araC/xylS-type" evidence="4">
    <location>
        <begin position="236"/>
        <end position="339"/>
    </location>
</feature>
<evidence type="ECO:0000256" key="2">
    <source>
        <dbReference type="ARBA" id="ARBA00023125"/>
    </source>
</evidence>
<evidence type="ECO:0000313" key="5">
    <source>
        <dbReference type="EMBL" id="KEF30133.1"/>
    </source>
</evidence>
<name>A0A072MZN6_9GAMM</name>
<keyword evidence="1" id="KW-0805">Transcription regulation</keyword>
<evidence type="ECO:0000313" key="6">
    <source>
        <dbReference type="Proteomes" id="UP000035057"/>
    </source>
</evidence>
<dbReference type="Proteomes" id="UP000035057">
    <property type="component" value="Unassembled WGS sequence"/>
</dbReference>
<dbReference type="GO" id="GO:0043565">
    <property type="term" value="F:sequence-specific DNA binding"/>
    <property type="evidence" value="ECO:0007669"/>
    <property type="project" value="InterPro"/>
</dbReference>
<dbReference type="Pfam" id="PF12833">
    <property type="entry name" value="HTH_18"/>
    <property type="match status" value="1"/>
</dbReference>
<accession>A0A072MZN6</accession>
<evidence type="ECO:0000256" key="1">
    <source>
        <dbReference type="ARBA" id="ARBA00023015"/>
    </source>
</evidence>
<comment type="caution">
    <text evidence="5">The sequence shown here is derived from an EMBL/GenBank/DDBJ whole genome shotgun (WGS) entry which is preliminary data.</text>
</comment>
<protein>
    <submittedName>
        <fullName evidence="5">Ethanolamine operon regulatory protein</fullName>
    </submittedName>
</protein>
<evidence type="ECO:0000256" key="3">
    <source>
        <dbReference type="ARBA" id="ARBA00023163"/>
    </source>
</evidence>
<dbReference type="RefSeq" id="WP_201443390.1">
    <property type="nucleotide sequence ID" value="NZ_ANIE01000009.1"/>
</dbReference>
<dbReference type="PANTHER" id="PTHR46796">
    <property type="entry name" value="HTH-TYPE TRANSCRIPTIONAL ACTIVATOR RHAS-RELATED"/>
    <property type="match status" value="1"/>
</dbReference>
<dbReference type="InterPro" id="IPR018060">
    <property type="entry name" value="HTH_AraC"/>
</dbReference>
<dbReference type="PROSITE" id="PS01124">
    <property type="entry name" value="HTH_ARAC_FAMILY_2"/>
    <property type="match status" value="1"/>
</dbReference>
<proteinExistence type="predicted"/>
<dbReference type="PATRIC" id="fig|1137280.3.peg.3125"/>
<reference evidence="5 6" key="1">
    <citation type="submission" date="2012-12" db="EMBL/GenBank/DDBJ databases">
        <title>Genome assembly of Marinobacter sp. AK21.</title>
        <authorList>
            <person name="Khatri I."/>
            <person name="Kumar R."/>
            <person name="Vaidya B."/>
            <person name="Subramanian S."/>
            <person name="Pinnaka A."/>
        </authorList>
    </citation>
    <scope>NUCLEOTIDE SEQUENCE [LARGE SCALE GENOMIC DNA]</scope>
    <source>
        <strain evidence="5 6">AK21</strain>
    </source>
</reference>